<dbReference type="PANTHER" id="PTHR10443">
    <property type="entry name" value="MICROSOMAL DIPEPTIDASE"/>
    <property type="match status" value="1"/>
</dbReference>
<dbReference type="InterPro" id="IPR032466">
    <property type="entry name" value="Metal_Hydrolase"/>
</dbReference>
<reference evidence="1" key="1">
    <citation type="submission" date="2018-06" db="EMBL/GenBank/DDBJ databases">
        <authorList>
            <person name="Zhirakovskaya E."/>
        </authorList>
    </citation>
    <scope>NUCLEOTIDE SEQUENCE</scope>
</reference>
<gene>
    <name evidence="1" type="ORF">MNBD_CHLOROFLEXI01-763</name>
</gene>
<dbReference type="PANTHER" id="PTHR10443:SF12">
    <property type="entry name" value="DIPEPTIDASE"/>
    <property type="match status" value="1"/>
</dbReference>
<organism evidence="1">
    <name type="scientific">hydrothermal vent metagenome</name>
    <dbReference type="NCBI Taxonomy" id="652676"/>
    <lineage>
        <taxon>unclassified sequences</taxon>
        <taxon>metagenomes</taxon>
        <taxon>ecological metagenomes</taxon>
    </lineage>
</organism>
<protein>
    <submittedName>
        <fullName evidence="1">Microsomal dipeptidase</fullName>
        <ecNumber evidence="1">3.4.13.19</ecNumber>
    </submittedName>
</protein>
<dbReference type="InterPro" id="IPR008257">
    <property type="entry name" value="Pept_M19"/>
</dbReference>
<keyword evidence="1" id="KW-0378">Hydrolase</keyword>
<accession>A0A3B0V7S2</accession>
<dbReference type="Gene3D" id="3.20.20.140">
    <property type="entry name" value="Metal-dependent hydrolases"/>
    <property type="match status" value="1"/>
</dbReference>
<keyword evidence="1" id="KW-0224">Dipeptidase</keyword>
<sequence length="360" mass="40088">MSEFPVFDGHNDTLLNLHLEHRGNGRSFFQHSKKGHIDLPRAHEGGFGGGFFAVFTPNRRRPPTKKEKKEEFKGIKVTKKGYKVPLPKPIRHKDALRFTTAVAAHLFKIEKASEGQLKVVRTARELRKCLREGILAAIFHIEGAEAIDTHFDSLHTLHAAGLRSLGLVWSRPNKFGHGVPFSFPKSSNIGPGLTKAGKRLVKECNQLKIMVDLSHLNAKGFWDVAKISDAPLVATHSNAHALCRSPRNLTNKQLDAIKETNGMVGINFHVGFLREDGRFNQPTSLSEIVRHMRYIADRIGIDHVGFGSDFDGATMPDDLVDVAGMPKLIAALRGSGFDDAALKKVTHKNWERVLRQTWGK</sequence>
<proteinExistence type="predicted"/>
<dbReference type="EMBL" id="UOEU01000406">
    <property type="protein sequence ID" value="VAW32919.1"/>
    <property type="molecule type" value="Genomic_DNA"/>
</dbReference>
<keyword evidence="1" id="KW-0645">Protease</keyword>
<name>A0A3B0V7S2_9ZZZZ</name>
<dbReference type="EC" id="3.4.13.19" evidence="1"/>
<dbReference type="CDD" id="cd01301">
    <property type="entry name" value="rDP_like"/>
    <property type="match status" value="1"/>
</dbReference>
<dbReference type="SUPFAM" id="SSF51556">
    <property type="entry name" value="Metallo-dependent hydrolases"/>
    <property type="match status" value="1"/>
</dbReference>
<evidence type="ECO:0000313" key="1">
    <source>
        <dbReference type="EMBL" id="VAW32919.1"/>
    </source>
</evidence>
<dbReference type="Pfam" id="PF01244">
    <property type="entry name" value="Peptidase_M19"/>
    <property type="match status" value="1"/>
</dbReference>
<dbReference type="GO" id="GO:0070573">
    <property type="term" value="F:metallodipeptidase activity"/>
    <property type="evidence" value="ECO:0007669"/>
    <property type="project" value="InterPro"/>
</dbReference>
<dbReference type="AlphaFoldDB" id="A0A3B0V7S2"/>
<dbReference type="PROSITE" id="PS51365">
    <property type="entry name" value="RENAL_DIPEPTIDASE_2"/>
    <property type="match status" value="1"/>
</dbReference>
<dbReference type="GO" id="GO:0006508">
    <property type="term" value="P:proteolysis"/>
    <property type="evidence" value="ECO:0007669"/>
    <property type="project" value="InterPro"/>
</dbReference>